<evidence type="ECO:0000256" key="6">
    <source>
        <dbReference type="ARBA" id="ARBA00022553"/>
    </source>
</evidence>
<dbReference type="Gene3D" id="3.30.565.10">
    <property type="entry name" value="Histidine kinase-like ATPase, C-terminal domain"/>
    <property type="match status" value="1"/>
</dbReference>
<keyword evidence="10" id="KW-0418">Kinase</keyword>
<evidence type="ECO:0000259" key="18">
    <source>
        <dbReference type="PROSITE" id="PS50113"/>
    </source>
</evidence>
<keyword evidence="12 15" id="KW-1133">Transmembrane helix</keyword>
<dbReference type="InterPro" id="IPR003594">
    <property type="entry name" value="HATPase_dom"/>
</dbReference>
<dbReference type="InterPro" id="IPR004358">
    <property type="entry name" value="Sig_transdc_His_kin-like_C"/>
</dbReference>
<feature type="domain" description="PAS" evidence="17">
    <location>
        <begin position="295"/>
        <end position="342"/>
    </location>
</feature>
<dbReference type="InterPro" id="IPR036890">
    <property type="entry name" value="HATPase_C_sf"/>
</dbReference>
<evidence type="ECO:0000256" key="14">
    <source>
        <dbReference type="ARBA" id="ARBA00023136"/>
    </source>
</evidence>
<evidence type="ECO:0000256" key="7">
    <source>
        <dbReference type="ARBA" id="ARBA00022679"/>
    </source>
</evidence>
<organism evidence="19 20">
    <name type="scientific">Nocardioides scoriae</name>
    <dbReference type="NCBI Taxonomy" id="642780"/>
    <lineage>
        <taxon>Bacteria</taxon>
        <taxon>Bacillati</taxon>
        <taxon>Actinomycetota</taxon>
        <taxon>Actinomycetes</taxon>
        <taxon>Propionibacteriales</taxon>
        <taxon>Nocardioidaceae</taxon>
        <taxon>Nocardioides</taxon>
    </lineage>
</organism>
<name>A0A1H1LIR4_9ACTN</name>
<dbReference type="PROSITE" id="PS50113">
    <property type="entry name" value="PAC"/>
    <property type="match status" value="1"/>
</dbReference>
<dbReference type="Pfam" id="PF02518">
    <property type="entry name" value="HATPase_c"/>
    <property type="match status" value="1"/>
</dbReference>
<keyword evidence="6" id="KW-0597">Phosphoprotein</keyword>
<dbReference type="SMART" id="SM00086">
    <property type="entry name" value="PAC"/>
    <property type="match status" value="1"/>
</dbReference>
<dbReference type="PROSITE" id="PS50112">
    <property type="entry name" value="PAS"/>
    <property type="match status" value="1"/>
</dbReference>
<evidence type="ECO:0000313" key="19">
    <source>
        <dbReference type="EMBL" id="SDR73915.1"/>
    </source>
</evidence>
<feature type="transmembrane region" description="Helical" evidence="15">
    <location>
        <begin position="262"/>
        <end position="283"/>
    </location>
</feature>
<keyword evidence="20" id="KW-1185">Reference proteome</keyword>
<gene>
    <name evidence="19" type="ORF">SAMN04488570_0219</name>
</gene>
<dbReference type="InterPro" id="IPR001610">
    <property type="entry name" value="PAC"/>
</dbReference>
<proteinExistence type="predicted"/>
<keyword evidence="7" id="KW-0808">Transferase</keyword>
<evidence type="ECO:0000256" key="11">
    <source>
        <dbReference type="ARBA" id="ARBA00022840"/>
    </source>
</evidence>
<sequence length="704" mass="75043">MPTVLARALGSVSLGSIALATAYVSLDRSPVPDLVSRWWLATAVATVLLMKLPREHVRRTAIALGVGFLVVGLVTGQGVVLSLGLAVGNVVESLVVVRWVTRFEPGRAALASWTAYRRWLVGIGLGCAASAVVVTLALVGPSGNAPWNPLVWLFVCHVAAQTTVLPLFMEQPRHRVRLSPTEVGAHVVLLAAGATMCLTARPDQPLAFLLLPLLIWSAARFPPAWAKVEMYAVALGLAILSASGHGPFVPVAPDAGLLDMGATVQTFVAVAAVTAVAFMVAVCELRASLRHNREAELQLGQLLDSASGTAFIATDLDGVITWFSPGAEQLLGYRADDLVGSSDPVRFHDDREIHERARALGVAPGYAAVTAPVAAGAEQDTRDWTYLRRDGSQATVSVSVTAVRGVDGARVGFLSVVRDVTDRRAAEQAMLQALDKERETNRRMLELDRAKNEFVSSVSHELRTPLTSIVGYTEILGHDLADNLTQMQRDLVDRIDRNGERLLSLVEDLLTLARVEDGELRLDLVETDLCRPVRTAGEEVAHAARKRRIALQVRTPDHPVVLMADPGHVERLVLNLLSNAIKFTPEGGCVDLLLEVDETHAVVVVSDSGVGIPLEEQDQLFTRFFRSSTATAGAIQGTGLGLAIVRSIAQAHGGSIEVDSAPSEGTTFTFRLPLRAVVPKVVPDLDGGAAGAPLALPAGAEPTR</sequence>
<evidence type="ECO:0000256" key="15">
    <source>
        <dbReference type="SAM" id="Phobius"/>
    </source>
</evidence>
<dbReference type="GO" id="GO:0045121">
    <property type="term" value="C:membrane raft"/>
    <property type="evidence" value="ECO:0007669"/>
    <property type="project" value="UniProtKB-SubCell"/>
</dbReference>
<evidence type="ECO:0000259" key="17">
    <source>
        <dbReference type="PROSITE" id="PS50112"/>
    </source>
</evidence>
<dbReference type="SMART" id="SM00091">
    <property type="entry name" value="PAS"/>
    <property type="match status" value="1"/>
</dbReference>
<dbReference type="InterPro" id="IPR000700">
    <property type="entry name" value="PAS-assoc_C"/>
</dbReference>
<dbReference type="Proteomes" id="UP000198859">
    <property type="component" value="Chromosome I"/>
</dbReference>
<dbReference type="CDD" id="cd00082">
    <property type="entry name" value="HisKA"/>
    <property type="match status" value="1"/>
</dbReference>
<dbReference type="InterPro" id="IPR007895">
    <property type="entry name" value="MASE1"/>
</dbReference>
<dbReference type="Gene3D" id="3.30.450.20">
    <property type="entry name" value="PAS domain"/>
    <property type="match status" value="1"/>
</dbReference>
<accession>A0A1H1LIR4</accession>
<dbReference type="SUPFAM" id="SSF47384">
    <property type="entry name" value="Homodimeric domain of signal transducing histidine kinase"/>
    <property type="match status" value="1"/>
</dbReference>
<dbReference type="GO" id="GO:0009927">
    <property type="term" value="F:histidine phosphotransfer kinase activity"/>
    <property type="evidence" value="ECO:0007669"/>
    <property type="project" value="TreeGrafter"/>
</dbReference>
<dbReference type="InterPro" id="IPR035965">
    <property type="entry name" value="PAS-like_dom_sf"/>
</dbReference>
<feature type="transmembrane region" description="Helical" evidence="15">
    <location>
        <begin position="36"/>
        <end position="53"/>
    </location>
</feature>
<keyword evidence="9" id="KW-0547">Nucleotide-binding</keyword>
<evidence type="ECO:0000256" key="1">
    <source>
        <dbReference type="ARBA" id="ARBA00000085"/>
    </source>
</evidence>
<dbReference type="SMART" id="SM00388">
    <property type="entry name" value="HisKA"/>
    <property type="match status" value="1"/>
</dbReference>
<dbReference type="AlphaFoldDB" id="A0A1H1LIR4"/>
<dbReference type="PRINTS" id="PR00344">
    <property type="entry name" value="BCTRLSENSOR"/>
</dbReference>
<dbReference type="InterPro" id="IPR013767">
    <property type="entry name" value="PAS_fold"/>
</dbReference>
<dbReference type="Pfam" id="PF00512">
    <property type="entry name" value="HisKA"/>
    <property type="match status" value="1"/>
</dbReference>
<dbReference type="InterPro" id="IPR036097">
    <property type="entry name" value="HisK_dim/P_sf"/>
</dbReference>
<dbReference type="SUPFAM" id="SSF55785">
    <property type="entry name" value="PYP-like sensor domain (PAS domain)"/>
    <property type="match status" value="1"/>
</dbReference>
<comment type="catalytic activity">
    <reaction evidence="1">
        <text>ATP + protein L-histidine = ADP + protein N-phospho-L-histidine.</text>
        <dbReference type="EC" id="2.7.13.3"/>
    </reaction>
</comment>
<evidence type="ECO:0000256" key="5">
    <source>
        <dbReference type="ARBA" id="ARBA00022475"/>
    </source>
</evidence>
<keyword evidence="13" id="KW-0902">Two-component regulatory system</keyword>
<reference evidence="20" key="1">
    <citation type="submission" date="2016-10" db="EMBL/GenBank/DDBJ databases">
        <authorList>
            <person name="Varghese N."/>
            <person name="Submissions S."/>
        </authorList>
    </citation>
    <scope>NUCLEOTIDE SEQUENCE [LARGE SCALE GENOMIC DNA]</scope>
    <source>
        <strain evidence="20">DSM 22127</strain>
    </source>
</reference>
<dbReference type="GO" id="GO:0005524">
    <property type="term" value="F:ATP binding"/>
    <property type="evidence" value="ECO:0007669"/>
    <property type="project" value="UniProtKB-KW"/>
</dbReference>
<feature type="domain" description="PAC" evidence="18">
    <location>
        <begin position="380"/>
        <end position="432"/>
    </location>
</feature>
<protein>
    <recommendedName>
        <fullName evidence="4">histidine kinase</fullName>
        <ecNumber evidence="4">2.7.13.3</ecNumber>
    </recommendedName>
</protein>
<dbReference type="SMART" id="SM00387">
    <property type="entry name" value="HATPase_c"/>
    <property type="match status" value="1"/>
</dbReference>
<dbReference type="InterPro" id="IPR000014">
    <property type="entry name" value="PAS"/>
</dbReference>
<dbReference type="Gene3D" id="1.10.287.130">
    <property type="match status" value="1"/>
</dbReference>
<feature type="transmembrane region" description="Helical" evidence="15">
    <location>
        <begin position="120"/>
        <end position="139"/>
    </location>
</feature>
<feature type="transmembrane region" description="Helical" evidence="15">
    <location>
        <begin position="206"/>
        <end position="223"/>
    </location>
</feature>
<evidence type="ECO:0000256" key="10">
    <source>
        <dbReference type="ARBA" id="ARBA00022777"/>
    </source>
</evidence>
<feature type="transmembrane region" description="Helical" evidence="15">
    <location>
        <begin position="151"/>
        <end position="169"/>
    </location>
</feature>
<comment type="subcellular location">
    <subcellularLocation>
        <location evidence="3">Cell membrane</location>
        <topology evidence="3">Multi-pass membrane protein</topology>
    </subcellularLocation>
    <subcellularLocation>
        <location evidence="2">Membrane raft</location>
        <topology evidence="2">Multi-pass membrane protein</topology>
    </subcellularLocation>
</comment>
<dbReference type="PANTHER" id="PTHR43047:SF72">
    <property type="entry name" value="OSMOSENSING HISTIDINE PROTEIN KINASE SLN1"/>
    <property type="match status" value="1"/>
</dbReference>
<dbReference type="SUPFAM" id="SSF55874">
    <property type="entry name" value="ATPase domain of HSP90 chaperone/DNA topoisomerase II/histidine kinase"/>
    <property type="match status" value="1"/>
</dbReference>
<feature type="domain" description="Histidine kinase" evidence="16">
    <location>
        <begin position="457"/>
        <end position="676"/>
    </location>
</feature>
<evidence type="ECO:0000256" key="13">
    <source>
        <dbReference type="ARBA" id="ARBA00023012"/>
    </source>
</evidence>
<dbReference type="FunFam" id="3.30.565.10:FF:000023">
    <property type="entry name" value="PAS domain-containing sensor histidine kinase"/>
    <property type="match status" value="1"/>
</dbReference>
<evidence type="ECO:0000256" key="4">
    <source>
        <dbReference type="ARBA" id="ARBA00012438"/>
    </source>
</evidence>
<dbReference type="InterPro" id="IPR005467">
    <property type="entry name" value="His_kinase_dom"/>
</dbReference>
<dbReference type="GO" id="GO:0005886">
    <property type="term" value="C:plasma membrane"/>
    <property type="evidence" value="ECO:0007669"/>
    <property type="project" value="UniProtKB-SubCell"/>
</dbReference>
<keyword evidence="8 15" id="KW-0812">Transmembrane</keyword>
<evidence type="ECO:0000259" key="16">
    <source>
        <dbReference type="PROSITE" id="PS50109"/>
    </source>
</evidence>
<evidence type="ECO:0000256" key="12">
    <source>
        <dbReference type="ARBA" id="ARBA00022989"/>
    </source>
</evidence>
<dbReference type="FunFam" id="1.10.287.130:FF:000001">
    <property type="entry name" value="Two-component sensor histidine kinase"/>
    <property type="match status" value="1"/>
</dbReference>
<dbReference type="RefSeq" id="WP_172833841.1">
    <property type="nucleotide sequence ID" value="NZ_LT629757.1"/>
</dbReference>
<dbReference type="NCBIfam" id="TIGR00229">
    <property type="entry name" value="sensory_box"/>
    <property type="match status" value="1"/>
</dbReference>
<evidence type="ECO:0000256" key="9">
    <source>
        <dbReference type="ARBA" id="ARBA00022741"/>
    </source>
</evidence>
<dbReference type="PANTHER" id="PTHR43047">
    <property type="entry name" value="TWO-COMPONENT HISTIDINE PROTEIN KINASE"/>
    <property type="match status" value="1"/>
</dbReference>
<dbReference type="Pfam" id="PF00989">
    <property type="entry name" value="PAS"/>
    <property type="match status" value="1"/>
</dbReference>
<feature type="transmembrane region" description="Helical" evidence="15">
    <location>
        <begin position="230"/>
        <end position="250"/>
    </location>
</feature>
<evidence type="ECO:0000313" key="20">
    <source>
        <dbReference type="Proteomes" id="UP000198859"/>
    </source>
</evidence>
<dbReference type="InterPro" id="IPR003661">
    <property type="entry name" value="HisK_dim/P_dom"/>
</dbReference>
<dbReference type="GO" id="GO:0000155">
    <property type="term" value="F:phosphorelay sensor kinase activity"/>
    <property type="evidence" value="ECO:0007669"/>
    <property type="project" value="InterPro"/>
</dbReference>
<evidence type="ECO:0000256" key="8">
    <source>
        <dbReference type="ARBA" id="ARBA00022692"/>
    </source>
</evidence>
<dbReference type="PROSITE" id="PS50109">
    <property type="entry name" value="HIS_KIN"/>
    <property type="match status" value="1"/>
</dbReference>
<dbReference type="Pfam" id="PF05231">
    <property type="entry name" value="MASE1"/>
    <property type="match status" value="1"/>
</dbReference>
<dbReference type="STRING" id="642780.SAMN04488570_0219"/>
<evidence type="ECO:0000256" key="2">
    <source>
        <dbReference type="ARBA" id="ARBA00004314"/>
    </source>
</evidence>
<keyword evidence="11" id="KW-0067">ATP-binding</keyword>
<dbReference type="CDD" id="cd00130">
    <property type="entry name" value="PAS"/>
    <property type="match status" value="1"/>
</dbReference>
<keyword evidence="5" id="KW-1003">Cell membrane</keyword>
<keyword evidence="14 15" id="KW-0472">Membrane</keyword>
<evidence type="ECO:0000256" key="3">
    <source>
        <dbReference type="ARBA" id="ARBA00004651"/>
    </source>
</evidence>
<dbReference type="EMBL" id="LT629757">
    <property type="protein sequence ID" value="SDR73915.1"/>
    <property type="molecule type" value="Genomic_DNA"/>
</dbReference>
<dbReference type="EC" id="2.7.13.3" evidence="4"/>
<feature type="transmembrane region" description="Helical" evidence="15">
    <location>
        <begin position="60"/>
        <end position="77"/>
    </location>
</feature>